<dbReference type="Pfam" id="PF02518">
    <property type="entry name" value="HATPase_c"/>
    <property type="match status" value="1"/>
</dbReference>
<dbReference type="Gene3D" id="3.40.50.2300">
    <property type="match status" value="1"/>
</dbReference>
<keyword evidence="7" id="KW-0547">Nucleotide-binding</keyword>
<dbReference type="SUPFAM" id="SSF47384">
    <property type="entry name" value="Homodimeric domain of signal transducing histidine kinase"/>
    <property type="match status" value="1"/>
</dbReference>
<dbReference type="InterPro" id="IPR011006">
    <property type="entry name" value="CheY-like_superfamily"/>
</dbReference>
<dbReference type="Proteomes" id="UP000320643">
    <property type="component" value="Unassembled WGS sequence"/>
</dbReference>
<dbReference type="PANTHER" id="PTHR45339">
    <property type="entry name" value="HYBRID SIGNAL TRANSDUCTION HISTIDINE KINASE J"/>
    <property type="match status" value="1"/>
</dbReference>
<evidence type="ECO:0000256" key="14">
    <source>
        <dbReference type="SAM" id="Coils"/>
    </source>
</evidence>
<keyword evidence="10" id="KW-0902">Two-component regulatory system</keyword>
<dbReference type="AlphaFoldDB" id="A0A552V4H8"/>
<keyword evidence="11 15" id="KW-0472">Membrane</keyword>
<proteinExistence type="predicted"/>
<evidence type="ECO:0000256" key="7">
    <source>
        <dbReference type="ARBA" id="ARBA00022741"/>
    </source>
</evidence>
<dbReference type="CDD" id="cd00082">
    <property type="entry name" value="HisKA"/>
    <property type="match status" value="1"/>
</dbReference>
<dbReference type="Pfam" id="PF00072">
    <property type="entry name" value="Response_reg"/>
    <property type="match status" value="1"/>
</dbReference>
<keyword evidence="8" id="KW-0067">ATP-binding</keyword>
<comment type="subcellular location">
    <subcellularLocation>
        <location evidence="2">Cell membrane</location>
        <topology evidence="2">Multi-pass membrane protein</topology>
    </subcellularLocation>
</comment>
<dbReference type="OrthoDB" id="1046984at2"/>
<evidence type="ECO:0000256" key="11">
    <source>
        <dbReference type="ARBA" id="ARBA00023136"/>
    </source>
</evidence>
<comment type="catalytic activity">
    <reaction evidence="1">
        <text>ATP + protein L-histidine = ADP + protein N-phospho-L-histidine.</text>
        <dbReference type="EC" id="2.7.13.3"/>
    </reaction>
</comment>
<dbReference type="InterPro" id="IPR005467">
    <property type="entry name" value="His_kinase_dom"/>
</dbReference>
<evidence type="ECO:0000313" key="19">
    <source>
        <dbReference type="EMBL" id="TRW25384.1"/>
    </source>
</evidence>
<dbReference type="Gene3D" id="3.30.565.10">
    <property type="entry name" value="Histidine kinase-like ATPase, C-terminal domain"/>
    <property type="match status" value="1"/>
</dbReference>
<evidence type="ECO:0000256" key="9">
    <source>
        <dbReference type="ARBA" id="ARBA00022989"/>
    </source>
</evidence>
<name>A0A552V4H8_9FLAO</name>
<dbReference type="InterPro" id="IPR003594">
    <property type="entry name" value="HATPase_dom"/>
</dbReference>
<feature type="transmembrane region" description="Helical" evidence="15">
    <location>
        <begin position="12"/>
        <end position="31"/>
    </location>
</feature>
<feature type="coiled-coil region" evidence="14">
    <location>
        <begin position="291"/>
        <end position="318"/>
    </location>
</feature>
<dbReference type="RefSeq" id="WP_143372974.1">
    <property type="nucleotide sequence ID" value="NZ_VJVZ01000004.1"/>
</dbReference>
<evidence type="ECO:0000259" key="16">
    <source>
        <dbReference type="PROSITE" id="PS50109"/>
    </source>
</evidence>
<evidence type="ECO:0000256" key="12">
    <source>
        <dbReference type="PROSITE-ProRule" id="PRU00110"/>
    </source>
</evidence>
<evidence type="ECO:0000256" key="2">
    <source>
        <dbReference type="ARBA" id="ARBA00004651"/>
    </source>
</evidence>
<keyword evidence="14" id="KW-0175">Coiled coil</keyword>
<evidence type="ECO:0000259" key="18">
    <source>
        <dbReference type="PROSITE" id="PS50894"/>
    </source>
</evidence>
<dbReference type="PROSITE" id="PS50894">
    <property type="entry name" value="HPT"/>
    <property type="match status" value="1"/>
</dbReference>
<reference evidence="19 20" key="1">
    <citation type="submission" date="2019-07" db="EMBL/GenBank/DDBJ databases">
        <title>Flavobacterium sp. nov., isolated from glacier ice.</title>
        <authorList>
            <person name="Liu Q."/>
            <person name="Xin Y.-H."/>
        </authorList>
    </citation>
    <scope>NUCLEOTIDE SEQUENCE [LARGE SCALE GENOMIC DNA]</scope>
    <source>
        <strain evidence="19 20">ZT4R6</strain>
    </source>
</reference>
<feature type="domain" description="Response regulatory" evidence="17">
    <location>
        <begin position="562"/>
        <end position="679"/>
    </location>
</feature>
<organism evidence="19 20">
    <name type="scientific">Flavobacterium zepuense</name>
    <dbReference type="NCBI Taxonomy" id="2593302"/>
    <lineage>
        <taxon>Bacteria</taxon>
        <taxon>Pseudomonadati</taxon>
        <taxon>Bacteroidota</taxon>
        <taxon>Flavobacteriia</taxon>
        <taxon>Flavobacteriales</taxon>
        <taxon>Flavobacteriaceae</taxon>
        <taxon>Flavobacterium</taxon>
    </lineage>
</organism>
<evidence type="ECO:0000256" key="6">
    <source>
        <dbReference type="ARBA" id="ARBA00022692"/>
    </source>
</evidence>
<dbReference type="InterPro" id="IPR036097">
    <property type="entry name" value="HisK_dim/P_sf"/>
</dbReference>
<dbReference type="SUPFAM" id="SSF55874">
    <property type="entry name" value="ATPase domain of HSP90 chaperone/DNA topoisomerase II/histidine kinase"/>
    <property type="match status" value="1"/>
</dbReference>
<evidence type="ECO:0000259" key="17">
    <source>
        <dbReference type="PROSITE" id="PS50110"/>
    </source>
</evidence>
<feature type="modified residue" description="Phosphohistidine" evidence="12">
    <location>
        <position position="751"/>
    </location>
</feature>
<dbReference type="Pfam" id="PF00512">
    <property type="entry name" value="HisKA"/>
    <property type="match status" value="1"/>
</dbReference>
<dbReference type="PROSITE" id="PS50110">
    <property type="entry name" value="RESPONSE_REGULATORY"/>
    <property type="match status" value="1"/>
</dbReference>
<dbReference type="InterPro" id="IPR007891">
    <property type="entry name" value="CHASE3"/>
</dbReference>
<evidence type="ECO:0000256" key="10">
    <source>
        <dbReference type="ARBA" id="ARBA00023012"/>
    </source>
</evidence>
<dbReference type="CDD" id="cd16922">
    <property type="entry name" value="HATPase_EvgS-ArcB-TorS-like"/>
    <property type="match status" value="1"/>
</dbReference>
<dbReference type="FunFam" id="3.30.565.10:FF:000010">
    <property type="entry name" value="Sensor histidine kinase RcsC"/>
    <property type="match status" value="1"/>
</dbReference>
<dbReference type="SMART" id="SM00388">
    <property type="entry name" value="HisKA"/>
    <property type="match status" value="1"/>
</dbReference>
<protein>
    <recommendedName>
        <fullName evidence="3">histidine kinase</fullName>
        <ecNumber evidence="3">2.7.13.3</ecNumber>
    </recommendedName>
</protein>
<dbReference type="SUPFAM" id="SSF52172">
    <property type="entry name" value="CheY-like"/>
    <property type="match status" value="1"/>
</dbReference>
<dbReference type="CDD" id="cd17546">
    <property type="entry name" value="REC_hyHK_CKI1_RcsC-like"/>
    <property type="match status" value="1"/>
</dbReference>
<keyword evidence="5 13" id="KW-0597">Phosphoprotein</keyword>
<evidence type="ECO:0000256" key="3">
    <source>
        <dbReference type="ARBA" id="ARBA00012438"/>
    </source>
</evidence>
<dbReference type="InterPro" id="IPR004358">
    <property type="entry name" value="Sig_transdc_His_kin-like_C"/>
</dbReference>
<evidence type="ECO:0000256" key="5">
    <source>
        <dbReference type="ARBA" id="ARBA00022553"/>
    </source>
</evidence>
<dbReference type="PROSITE" id="PS50109">
    <property type="entry name" value="HIS_KIN"/>
    <property type="match status" value="1"/>
</dbReference>
<evidence type="ECO:0000313" key="20">
    <source>
        <dbReference type="Proteomes" id="UP000320643"/>
    </source>
</evidence>
<dbReference type="GO" id="GO:0005886">
    <property type="term" value="C:plasma membrane"/>
    <property type="evidence" value="ECO:0007669"/>
    <property type="project" value="UniProtKB-SubCell"/>
</dbReference>
<dbReference type="SMART" id="SM00448">
    <property type="entry name" value="REC"/>
    <property type="match status" value="1"/>
</dbReference>
<dbReference type="SMART" id="SM00387">
    <property type="entry name" value="HATPase_c"/>
    <property type="match status" value="1"/>
</dbReference>
<dbReference type="Gene3D" id="1.10.287.130">
    <property type="match status" value="1"/>
</dbReference>
<accession>A0A552V4H8</accession>
<evidence type="ECO:0000256" key="8">
    <source>
        <dbReference type="ARBA" id="ARBA00022840"/>
    </source>
</evidence>
<comment type="caution">
    <text evidence="19">The sequence shown here is derived from an EMBL/GenBank/DDBJ whole genome shotgun (WGS) entry which is preliminary data.</text>
</comment>
<feature type="domain" description="Histidine kinase" evidence="16">
    <location>
        <begin position="318"/>
        <end position="534"/>
    </location>
</feature>
<dbReference type="EMBL" id="VJVZ01000004">
    <property type="protein sequence ID" value="TRW25384.1"/>
    <property type="molecule type" value="Genomic_DNA"/>
</dbReference>
<dbReference type="Gene3D" id="1.20.120.160">
    <property type="entry name" value="HPT domain"/>
    <property type="match status" value="1"/>
</dbReference>
<sequence>MVQKPKALKYKVIAGYLLLFATAVVSVWFVYTEILKIALPGQTGQDNNKIIKISNTIASLYSSEAVGRSYMLTGSAKDLKRYTQLTDSINIQINEIKEDVDSAQVQKFDSIQLLLTRKKNSIKEIIKYRKSYSADNTFTKAIYGIYEVKDSIWTSIKPVKITKRNEWRNVVTSLLSPQQLDSLSKLPVSNDSLAMAFEKVLTNLLIKDNKLRYTLYRKEQKLLEENRIISDQLRVILTDVENEFLQKSYNKIRQSQSALGNTVKTMAWVGAASLFFFILFAYVIIRDLTSNQNYRKQLESLNLENEELLRSKSMLMATVTHDLQTPLGSIIGFHNLIKDSGVTPKQNQYLANIKESANYILKLVNDLLDFSRLENNRITVEKTAFNMKTVIESACRVLEPIAVEKNIELNWDVEDELNAHFISDPYRIKQVLTNLISNAIKFTHEGSVEVTAKIEGFDIFISVLDTGIGIAQEKHGAVFKEFTQAHDGIEKKFGGTGLGLTISKKIVELLDGTITLESKEGQGSIFTISIPCIAAKNFSEPVLEAETKPLPLNAKTILAGKKILVVDDDNVQLILMKELLQHHPVSVTAEINSSAVQRQLEENKFDIILTDVQMPVMDGFDLVKMIRSHSNNYIAKLPVVALSGKRDLTEKDYISRGFTAHHPKPIQLEQLLTLISGLFSGLVSNGIQHTETLKNTGKLYSLNSLSQFTNNDPVSLKTIVLTFIESAQDNCTRLRKAAAENDTEELSQTAHRMIPMLKQMEVYSIAEMLMPVEDGTLADKDIVSYIEDICGRMDILCENLQSEIA</sequence>
<dbReference type="InterPro" id="IPR001789">
    <property type="entry name" value="Sig_transdc_resp-reg_receiver"/>
</dbReference>
<dbReference type="GO" id="GO:0005524">
    <property type="term" value="F:ATP binding"/>
    <property type="evidence" value="ECO:0007669"/>
    <property type="project" value="UniProtKB-KW"/>
</dbReference>
<evidence type="ECO:0000256" key="4">
    <source>
        <dbReference type="ARBA" id="ARBA00022475"/>
    </source>
</evidence>
<dbReference type="InterPro" id="IPR036890">
    <property type="entry name" value="HATPase_C_sf"/>
</dbReference>
<keyword evidence="6 15" id="KW-0812">Transmembrane</keyword>
<dbReference type="EC" id="2.7.13.3" evidence="3"/>
<evidence type="ECO:0000256" key="1">
    <source>
        <dbReference type="ARBA" id="ARBA00000085"/>
    </source>
</evidence>
<dbReference type="SUPFAM" id="SSF47226">
    <property type="entry name" value="Histidine-containing phosphotransfer domain, HPT domain"/>
    <property type="match status" value="1"/>
</dbReference>
<gene>
    <name evidence="19" type="ORF">FMM05_08765</name>
</gene>
<evidence type="ECO:0000256" key="15">
    <source>
        <dbReference type="SAM" id="Phobius"/>
    </source>
</evidence>
<dbReference type="InterPro" id="IPR008207">
    <property type="entry name" value="Sig_transdc_His_kin_Hpt_dom"/>
</dbReference>
<dbReference type="InterPro" id="IPR036641">
    <property type="entry name" value="HPT_dom_sf"/>
</dbReference>
<dbReference type="Pfam" id="PF05227">
    <property type="entry name" value="CHASE3"/>
    <property type="match status" value="1"/>
</dbReference>
<keyword evidence="4" id="KW-1003">Cell membrane</keyword>
<dbReference type="InterPro" id="IPR003661">
    <property type="entry name" value="HisK_dim/P_dom"/>
</dbReference>
<feature type="modified residue" description="4-aspartylphosphate" evidence="13">
    <location>
        <position position="611"/>
    </location>
</feature>
<feature type="domain" description="HPt" evidence="18">
    <location>
        <begin position="712"/>
        <end position="803"/>
    </location>
</feature>
<dbReference type="GO" id="GO:0000155">
    <property type="term" value="F:phosphorelay sensor kinase activity"/>
    <property type="evidence" value="ECO:0007669"/>
    <property type="project" value="InterPro"/>
</dbReference>
<dbReference type="PANTHER" id="PTHR45339:SF1">
    <property type="entry name" value="HYBRID SIGNAL TRANSDUCTION HISTIDINE KINASE J"/>
    <property type="match status" value="1"/>
</dbReference>
<dbReference type="PRINTS" id="PR00344">
    <property type="entry name" value="BCTRLSENSOR"/>
</dbReference>
<keyword evidence="20" id="KW-1185">Reference proteome</keyword>
<evidence type="ECO:0000256" key="13">
    <source>
        <dbReference type="PROSITE-ProRule" id="PRU00169"/>
    </source>
</evidence>
<keyword evidence="9 15" id="KW-1133">Transmembrane helix</keyword>